<accession>A0A2P2PNN3</accession>
<organism evidence="1">
    <name type="scientific">Rhizophora mucronata</name>
    <name type="common">Asiatic mangrove</name>
    <dbReference type="NCBI Taxonomy" id="61149"/>
    <lineage>
        <taxon>Eukaryota</taxon>
        <taxon>Viridiplantae</taxon>
        <taxon>Streptophyta</taxon>
        <taxon>Embryophyta</taxon>
        <taxon>Tracheophyta</taxon>
        <taxon>Spermatophyta</taxon>
        <taxon>Magnoliopsida</taxon>
        <taxon>eudicotyledons</taxon>
        <taxon>Gunneridae</taxon>
        <taxon>Pentapetalae</taxon>
        <taxon>rosids</taxon>
        <taxon>fabids</taxon>
        <taxon>Malpighiales</taxon>
        <taxon>Rhizophoraceae</taxon>
        <taxon>Rhizophora</taxon>
    </lineage>
</organism>
<sequence length="31" mass="3814">MDFKRSKALAKKTLNQLLLFWTQFSKRRIMI</sequence>
<dbReference type="EMBL" id="GGEC01075821">
    <property type="protein sequence ID" value="MBX56305.1"/>
    <property type="molecule type" value="Transcribed_RNA"/>
</dbReference>
<evidence type="ECO:0000313" key="1">
    <source>
        <dbReference type="EMBL" id="MBX56305.1"/>
    </source>
</evidence>
<proteinExistence type="predicted"/>
<name>A0A2P2PNN3_RHIMU</name>
<protein>
    <submittedName>
        <fullName evidence="1">Uncharacterized protein</fullName>
    </submittedName>
</protein>
<dbReference type="AlphaFoldDB" id="A0A2P2PNN3"/>
<reference evidence="1" key="1">
    <citation type="submission" date="2018-02" db="EMBL/GenBank/DDBJ databases">
        <title>Rhizophora mucronata_Transcriptome.</title>
        <authorList>
            <person name="Meera S.P."/>
            <person name="Sreeshan A."/>
            <person name="Augustine A."/>
        </authorList>
    </citation>
    <scope>NUCLEOTIDE SEQUENCE</scope>
    <source>
        <tissue evidence="1">Leaf</tissue>
    </source>
</reference>